<gene>
    <name evidence="2" type="ORF">AWZ03_001561</name>
</gene>
<organism evidence="2 3">
    <name type="scientific">Drosophila navojoa</name>
    <name type="common">Fruit fly</name>
    <dbReference type="NCBI Taxonomy" id="7232"/>
    <lineage>
        <taxon>Eukaryota</taxon>
        <taxon>Metazoa</taxon>
        <taxon>Ecdysozoa</taxon>
        <taxon>Arthropoda</taxon>
        <taxon>Hexapoda</taxon>
        <taxon>Insecta</taxon>
        <taxon>Pterygota</taxon>
        <taxon>Neoptera</taxon>
        <taxon>Endopterygota</taxon>
        <taxon>Diptera</taxon>
        <taxon>Brachycera</taxon>
        <taxon>Muscomorpha</taxon>
        <taxon>Ephydroidea</taxon>
        <taxon>Drosophilidae</taxon>
        <taxon>Drosophila</taxon>
    </lineage>
</organism>
<keyword evidence="3" id="KW-1185">Reference proteome</keyword>
<sequence>MKLIYAACALLGLALSHASASCSADCPDTEDVVWAVGGGCSVFRNKCYFDRENCHRKPPLSISTKEECQKLCPSACPLIYQPVGGTYKGQRRNFGNACEKIVHTCQTGETFLD</sequence>
<name>A0A484BVT2_DRONA</name>
<feature type="signal peptide" evidence="1">
    <location>
        <begin position="1"/>
        <end position="24"/>
    </location>
</feature>
<feature type="chain" id="PRO_5019864386" description="Kazal-like domain-containing protein" evidence="1">
    <location>
        <begin position="25"/>
        <end position="113"/>
    </location>
</feature>
<proteinExistence type="predicted"/>
<reference evidence="2 3" key="1">
    <citation type="journal article" date="2019" name="J. Hered.">
        <title>An Improved Genome Assembly for Drosophila navojoa, the Basal Species in the mojavensis Cluster.</title>
        <authorList>
            <person name="Vanderlinde T."/>
            <person name="Dupim E.G."/>
            <person name="Nazario-Yepiz N.O."/>
            <person name="Carvalho A.B."/>
        </authorList>
    </citation>
    <scope>NUCLEOTIDE SEQUENCE [LARGE SCALE GENOMIC DNA]</scope>
    <source>
        <strain evidence="2">Navoj_Jal97</strain>
        <tissue evidence="2">Whole organism</tissue>
    </source>
</reference>
<dbReference type="OrthoDB" id="8056624at2759"/>
<evidence type="ECO:0008006" key="4">
    <source>
        <dbReference type="Google" id="ProtNLM"/>
    </source>
</evidence>
<dbReference type="AlphaFoldDB" id="A0A484BVT2"/>
<evidence type="ECO:0000313" key="2">
    <source>
        <dbReference type="EMBL" id="TDG51891.1"/>
    </source>
</evidence>
<evidence type="ECO:0000256" key="1">
    <source>
        <dbReference type="SAM" id="SignalP"/>
    </source>
</evidence>
<dbReference type="Proteomes" id="UP000295192">
    <property type="component" value="Unassembled WGS sequence"/>
</dbReference>
<keyword evidence="1" id="KW-0732">Signal</keyword>
<dbReference type="Gene3D" id="3.30.60.30">
    <property type="match status" value="2"/>
</dbReference>
<dbReference type="KEGG" id="dnv:108659966"/>
<accession>A0A484BVT2</accession>
<dbReference type="OMA" id="ECQKLCP"/>
<dbReference type="PROSITE" id="PS51257">
    <property type="entry name" value="PROKAR_LIPOPROTEIN"/>
    <property type="match status" value="1"/>
</dbReference>
<protein>
    <recommendedName>
        <fullName evidence="4">Kazal-like domain-containing protein</fullName>
    </recommendedName>
</protein>
<comment type="caution">
    <text evidence="2">The sequence shown here is derived from an EMBL/GenBank/DDBJ whole genome shotgun (WGS) entry which is preliminary data.</text>
</comment>
<evidence type="ECO:0000313" key="3">
    <source>
        <dbReference type="Proteomes" id="UP000295192"/>
    </source>
</evidence>
<dbReference type="EMBL" id="LSRL02000006">
    <property type="protein sequence ID" value="TDG51891.1"/>
    <property type="molecule type" value="Genomic_DNA"/>
</dbReference>